<proteinExistence type="inferred from homology"/>
<name>A0A4Q1ARB8_9BACT</name>
<dbReference type="EMBL" id="PDKK01000013">
    <property type="protein sequence ID" value="RXK03235.1"/>
    <property type="molecule type" value="Genomic_DNA"/>
</dbReference>
<protein>
    <submittedName>
        <fullName evidence="3">N(2)-fixation sustaining protein CowN</fullName>
    </submittedName>
</protein>
<evidence type="ECO:0000313" key="3">
    <source>
        <dbReference type="EMBL" id="RXK03235.1"/>
    </source>
</evidence>
<dbReference type="Pfam" id="PF20543">
    <property type="entry name" value="CowN"/>
    <property type="match status" value="1"/>
</dbReference>
<accession>A0A4Q1ARB8</accession>
<dbReference type="EMBL" id="PDKJ01000011">
    <property type="protein sequence ID" value="RXJ66966.1"/>
    <property type="molecule type" value="Genomic_DNA"/>
</dbReference>
<dbReference type="GO" id="GO:0009399">
    <property type="term" value="P:nitrogen fixation"/>
    <property type="evidence" value="ECO:0007669"/>
    <property type="project" value="InterPro"/>
</dbReference>
<sequence length="104" mass="12274">MSKLEIKVDESYESFKNIDCFENACVVIDNMLRVLENPKNMNIYWKKIIPMIPQAYYTRDPKADTKEELLYLVCSNSFYLDELFEKAEDEEAIHALSKCEQECC</sequence>
<keyword evidence="4" id="KW-1185">Reference proteome</keyword>
<gene>
    <name evidence="3" type="ORF">CRV07_12655</name>
    <name evidence="2" type="ORF">CRV08_11585</name>
</gene>
<dbReference type="AlphaFoldDB" id="A0A4Q1ARB8"/>
<reference evidence="4 5" key="1">
    <citation type="submission" date="2017-10" db="EMBL/GenBank/DDBJ databases">
        <title>Genomics of the genus Arcobacter.</title>
        <authorList>
            <person name="Perez-Cataluna A."/>
            <person name="Figueras M.J."/>
        </authorList>
    </citation>
    <scope>NUCLEOTIDE SEQUENCE [LARGE SCALE GENOMIC DNA]</scope>
    <source>
        <strain evidence="3 4">CECT 8441</strain>
        <strain evidence="2 5">CECT 8993</strain>
    </source>
</reference>
<dbReference type="NCBIfam" id="NF033689">
    <property type="entry name" value="N2Fix_CO_CowN"/>
    <property type="match status" value="1"/>
</dbReference>
<dbReference type="Proteomes" id="UP000289758">
    <property type="component" value="Unassembled WGS sequence"/>
</dbReference>
<organism evidence="3 4">
    <name type="scientific">Halarcobacter ebronensis</name>
    <dbReference type="NCBI Taxonomy" id="1462615"/>
    <lineage>
        <taxon>Bacteria</taxon>
        <taxon>Pseudomonadati</taxon>
        <taxon>Campylobacterota</taxon>
        <taxon>Epsilonproteobacteria</taxon>
        <taxon>Campylobacterales</taxon>
        <taxon>Arcobacteraceae</taxon>
        <taxon>Halarcobacter</taxon>
    </lineage>
</organism>
<keyword evidence="1" id="KW-0535">Nitrogen fixation</keyword>
<dbReference type="OrthoDB" id="7689335at2"/>
<evidence type="ECO:0000256" key="1">
    <source>
        <dbReference type="ARBA" id="ARBA00023231"/>
    </source>
</evidence>
<dbReference type="RefSeq" id="WP_128982279.1">
    <property type="nucleotide sequence ID" value="NZ_CP053836.1"/>
</dbReference>
<dbReference type="HAMAP" id="MF_02117">
    <property type="entry name" value="CowN"/>
    <property type="match status" value="1"/>
</dbReference>
<dbReference type="InterPro" id="IPR024899">
    <property type="entry name" value="CowN"/>
</dbReference>
<evidence type="ECO:0000313" key="5">
    <source>
        <dbReference type="Proteomes" id="UP000290172"/>
    </source>
</evidence>
<evidence type="ECO:0000313" key="2">
    <source>
        <dbReference type="EMBL" id="RXJ66966.1"/>
    </source>
</evidence>
<dbReference type="Proteomes" id="UP000290172">
    <property type="component" value="Unassembled WGS sequence"/>
</dbReference>
<evidence type="ECO:0000313" key="4">
    <source>
        <dbReference type="Proteomes" id="UP000289758"/>
    </source>
</evidence>
<comment type="caution">
    <text evidence="3">The sequence shown here is derived from an EMBL/GenBank/DDBJ whole genome shotgun (WGS) entry which is preliminary data.</text>
</comment>